<evidence type="ECO:0000313" key="17">
    <source>
        <dbReference type="Ensembl" id="ENSSLUP00000043523.1"/>
    </source>
</evidence>
<evidence type="ECO:0000256" key="12">
    <source>
        <dbReference type="PROSITE-ProRule" id="PRU00196"/>
    </source>
</evidence>
<feature type="domain" description="SRCR" evidence="16">
    <location>
        <begin position="372"/>
        <end position="472"/>
    </location>
</feature>
<evidence type="ECO:0000313" key="18">
    <source>
        <dbReference type="Proteomes" id="UP000694568"/>
    </source>
</evidence>
<evidence type="ECO:0000256" key="2">
    <source>
        <dbReference type="ARBA" id="ARBA00004613"/>
    </source>
</evidence>
<dbReference type="AlphaFoldDB" id="A0A8C9ZRZ9"/>
<evidence type="ECO:0000256" key="8">
    <source>
        <dbReference type="ARBA" id="ARBA00023157"/>
    </source>
</evidence>
<accession>A0A8C9ZRZ9</accession>
<dbReference type="InterPro" id="IPR000001">
    <property type="entry name" value="Kringle"/>
</dbReference>
<dbReference type="InterPro" id="IPR033116">
    <property type="entry name" value="TRYPSIN_SER"/>
</dbReference>
<evidence type="ECO:0000256" key="1">
    <source>
        <dbReference type="ARBA" id="ARBA00002744"/>
    </source>
</evidence>
<proteinExistence type="predicted"/>
<dbReference type="PROSITE" id="PS00135">
    <property type="entry name" value="TRYPSIN_SER"/>
    <property type="match status" value="1"/>
</dbReference>
<dbReference type="FunFam" id="3.10.250.10:FF:000006">
    <property type="entry name" value="neurotrypsin isoform X2"/>
    <property type="match status" value="2"/>
</dbReference>
<dbReference type="PROSITE" id="PS00134">
    <property type="entry name" value="TRYPSIN_HIS"/>
    <property type="match status" value="1"/>
</dbReference>
<comment type="function">
    <text evidence="1">Plays a role in neuronal plasticity and the proteolytic action may subserve structural reorganizations associated with learning and memory operations.</text>
</comment>
<keyword evidence="13" id="KW-0378">Hydrolase</keyword>
<dbReference type="PANTHER" id="PTHR48071">
    <property type="entry name" value="SRCR DOMAIN-CONTAINING PROTEIN"/>
    <property type="match status" value="1"/>
</dbReference>
<dbReference type="PANTHER" id="PTHR48071:SF18">
    <property type="entry name" value="DELETED IN MALIGNANT BRAIN TUMORS 1 PROTEIN-RELATED"/>
    <property type="match status" value="1"/>
</dbReference>
<dbReference type="SUPFAM" id="SSF57440">
    <property type="entry name" value="Kringle-like"/>
    <property type="match status" value="1"/>
</dbReference>
<dbReference type="GO" id="GO:0031638">
    <property type="term" value="P:zymogen activation"/>
    <property type="evidence" value="ECO:0007669"/>
    <property type="project" value="TreeGrafter"/>
</dbReference>
<dbReference type="InterPro" id="IPR013806">
    <property type="entry name" value="Kringle-like"/>
</dbReference>
<evidence type="ECO:0000259" key="15">
    <source>
        <dbReference type="PROSITE" id="PS50240"/>
    </source>
</evidence>
<feature type="domain" description="SRCR" evidence="16">
    <location>
        <begin position="275"/>
        <end position="366"/>
    </location>
</feature>
<keyword evidence="5 11" id="KW-0420">Kringle</keyword>
<keyword evidence="8 12" id="KW-1015">Disulfide bond</keyword>
<dbReference type="InterPro" id="IPR001190">
    <property type="entry name" value="SRCR"/>
</dbReference>
<evidence type="ECO:0000256" key="13">
    <source>
        <dbReference type="RuleBase" id="RU363034"/>
    </source>
</evidence>
<evidence type="ECO:0000256" key="11">
    <source>
        <dbReference type="PROSITE-ProRule" id="PRU00121"/>
    </source>
</evidence>
<dbReference type="PROSITE" id="PS00021">
    <property type="entry name" value="KRINGLE_1"/>
    <property type="match status" value="1"/>
</dbReference>
<feature type="disulfide bond" evidence="12">
    <location>
        <begin position="397"/>
        <end position="461"/>
    </location>
</feature>
<evidence type="ECO:0000256" key="3">
    <source>
        <dbReference type="ARBA" id="ARBA00017669"/>
    </source>
</evidence>
<feature type="disulfide bond" evidence="12">
    <location>
        <begin position="410"/>
        <end position="471"/>
    </location>
</feature>
<evidence type="ECO:0000256" key="7">
    <source>
        <dbReference type="ARBA" id="ARBA00022737"/>
    </source>
</evidence>
<evidence type="ECO:0000259" key="14">
    <source>
        <dbReference type="PROSITE" id="PS50070"/>
    </source>
</evidence>
<reference evidence="17" key="1">
    <citation type="submission" date="2025-08" db="UniProtKB">
        <authorList>
            <consortium name="Ensembl"/>
        </authorList>
    </citation>
    <scope>IDENTIFICATION</scope>
</reference>
<feature type="disulfide bond" evidence="12">
    <location>
        <begin position="193"/>
        <end position="257"/>
    </location>
</feature>
<evidence type="ECO:0000256" key="9">
    <source>
        <dbReference type="ARBA" id="ARBA00023180"/>
    </source>
</evidence>
<dbReference type="FunFam" id="2.40.10.10:FF:000053">
    <property type="entry name" value="Neurotrypsin"/>
    <property type="match status" value="1"/>
</dbReference>
<dbReference type="GO" id="GO:0005886">
    <property type="term" value="C:plasma membrane"/>
    <property type="evidence" value="ECO:0007669"/>
    <property type="project" value="TreeGrafter"/>
</dbReference>
<dbReference type="SMART" id="SM00020">
    <property type="entry name" value="Tryp_SPc"/>
    <property type="match status" value="1"/>
</dbReference>
<dbReference type="InterPro" id="IPR043504">
    <property type="entry name" value="Peptidase_S1_PA_chymotrypsin"/>
</dbReference>
<name>A0A8C9ZRZ9_SANLU</name>
<evidence type="ECO:0000256" key="6">
    <source>
        <dbReference type="ARBA" id="ARBA00022729"/>
    </source>
</evidence>
<dbReference type="SUPFAM" id="SSF56487">
    <property type="entry name" value="SRCR-like"/>
    <property type="match status" value="4"/>
</dbReference>
<dbReference type="SMART" id="SM00202">
    <property type="entry name" value="SR"/>
    <property type="match status" value="4"/>
</dbReference>
<evidence type="ECO:0000259" key="16">
    <source>
        <dbReference type="PROSITE" id="PS50287"/>
    </source>
</evidence>
<dbReference type="PROSITE" id="PS00420">
    <property type="entry name" value="SRCR_1"/>
    <property type="match status" value="3"/>
</dbReference>
<gene>
    <name evidence="17" type="primary">si:ch211-51a6.2</name>
</gene>
<dbReference type="PRINTS" id="PR00258">
    <property type="entry name" value="SPERACTRCPTR"/>
</dbReference>
<dbReference type="Pfam" id="PF00089">
    <property type="entry name" value="Trypsin"/>
    <property type="match status" value="1"/>
</dbReference>
<feature type="domain" description="SRCR" evidence="16">
    <location>
        <begin position="75"/>
        <end position="163"/>
    </location>
</feature>
<dbReference type="Pfam" id="PF00530">
    <property type="entry name" value="SRCR"/>
    <property type="match status" value="4"/>
</dbReference>
<dbReference type="PROSITE" id="PS50070">
    <property type="entry name" value="KRINGLE_2"/>
    <property type="match status" value="1"/>
</dbReference>
<keyword evidence="13" id="KW-0720">Serine protease</keyword>
<evidence type="ECO:0000256" key="5">
    <source>
        <dbReference type="ARBA" id="ARBA00022572"/>
    </source>
</evidence>
<feature type="domain" description="Kringle" evidence="14">
    <location>
        <begin position="6"/>
        <end position="73"/>
    </location>
</feature>
<dbReference type="SUPFAM" id="SSF50494">
    <property type="entry name" value="Trypsin-like serine proteases"/>
    <property type="match status" value="1"/>
</dbReference>
<dbReference type="CDD" id="cd00190">
    <property type="entry name" value="Tryp_SPc"/>
    <property type="match status" value="1"/>
</dbReference>
<feature type="disulfide bond" evidence="12">
    <location>
        <begin position="206"/>
        <end position="267"/>
    </location>
</feature>
<dbReference type="Gene3D" id="2.40.20.10">
    <property type="entry name" value="Plasminogen Kringle 4"/>
    <property type="match status" value="1"/>
</dbReference>
<comment type="subcellular location">
    <subcellularLocation>
        <location evidence="2">Secreted</location>
    </subcellularLocation>
</comment>
<dbReference type="Gene3D" id="3.10.250.10">
    <property type="entry name" value="SRCR-like domain"/>
    <property type="match status" value="4"/>
</dbReference>
<evidence type="ECO:0000256" key="4">
    <source>
        <dbReference type="ARBA" id="ARBA00022525"/>
    </source>
</evidence>
<sequence>CNLGYYNGSVSHTDSGSPCLKWTDFPDYMQQYPGRGLGDHSFCRNPDREANPWCFFRQSSGAIGWAYCDCHQGAARLVGGSSGNSGRLEVYLNGQWGAVCDTHWTNRDASVICRQLGLGEIGTALRQSYFGPGSVFHYERLGCRGNENSLLECRSRKFVTSDCTGIPLRLVGGLEDFEGRVELYRDGKWGTICNDRWDDTDAEVVCRQLGLGGVAKAWTRAHPGQSAGPIFLDGVECSGNELSLEECPHDIWDQHNCDQMKEAGVSCNPYTDGAVRLAGADSHLEGRVEIYHQGEWGTVCDDNWTELNAQVVCRQLGINLTRFGRGLILLDEVQCRGTEANLLTCTHSVWGQHDCSHSEDVGVRCERGGPLVRLVAGESRKEGRVEVFINGQWGSVCDDGWNDVNAAVVCRQLGFTGVAKARSMAYFGEGQGPIHLDNVRCSGTEMSLGQCPAVGQDSHDCRHSEDAGVICDYTLDPLGDAALAMQTCGQRLNNQRRRRRIIGGDKSLRGEWPWQVSLWLRSQSKGNHPLCGASLISPCWVVTAAHCFKRFGRDPTRYVLRLGDYHTEEQDDFERTLSPERIVIHRKYRSQGWEYDIALLRLKGTEGNCVAFNPHTGAVCLPEPGSKWEKRPAACVITGWGITGNYSRTLLQAWVPLLPAWKCKKRYSDRFTSRMLCAGSLSERHRVDSCQGDSGGPLVCQGEGGRWVLTGVISWGHGCGNPAFPGVYTRVSRFLRWIDKVINKPYKT</sequence>
<dbReference type="InterPro" id="IPR038178">
    <property type="entry name" value="Kringle_sf"/>
</dbReference>
<dbReference type="PROSITE" id="PS50240">
    <property type="entry name" value="TRYPSIN_DOM"/>
    <property type="match status" value="1"/>
</dbReference>
<dbReference type="InterPro" id="IPR001254">
    <property type="entry name" value="Trypsin_dom"/>
</dbReference>
<keyword evidence="4" id="KW-0964">Secreted</keyword>
<dbReference type="PROSITE" id="PS50287">
    <property type="entry name" value="SRCR_2"/>
    <property type="match status" value="4"/>
</dbReference>
<dbReference type="InterPro" id="IPR036772">
    <property type="entry name" value="SRCR-like_dom_sf"/>
</dbReference>
<keyword evidence="13" id="KW-0645">Protease</keyword>
<dbReference type="FunFam" id="3.10.250.10:FF:000009">
    <property type="entry name" value="WC1"/>
    <property type="match status" value="1"/>
</dbReference>
<feature type="disulfide bond" evidence="12">
    <location>
        <begin position="143"/>
        <end position="153"/>
    </location>
</feature>
<dbReference type="InterPro" id="IPR018056">
    <property type="entry name" value="Kringle_CS"/>
</dbReference>
<keyword evidence="18" id="KW-1185">Reference proteome</keyword>
<keyword evidence="7" id="KW-0677">Repeat</keyword>
<dbReference type="SMART" id="SM00130">
    <property type="entry name" value="KR"/>
    <property type="match status" value="1"/>
</dbReference>
<dbReference type="InterPro" id="IPR018114">
    <property type="entry name" value="TRYPSIN_HIS"/>
</dbReference>
<dbReference type="FunFam" id="3.10.250.10:FF:000005">
    <property type="entry name" value="Neurotrypsin isoform A"/>
    <property type="match status" value="1"/>
</dbReference>
<feature type="domain" description="Peptidase S1" evidence="15">
    <location>
        <begin position="501"/>
        <end position="743"/>
    </location>
</feature>
<feature type="domain" description="SRCR" evidence="16">
    <location>
        <begin position="168"/>
        <end position="268"/>
    </location>
</feature>
<reference evidence="17" key="2">
    <citation type="submission" date="2025-09" db="UniProtKB">
        <authorList>
            <consortium name="Ensembl"/>
        </authorList>
    </citation>
    <scope>IDENTIFICATION</scope>
</reference>
<feature type="disulfide bond" evidence="12">
    <location>
        <begin position="441"/>
        <end position="451"/>
    </location>
</feature>
<organism evidence="17 18">
    <name type="scientific">Sander lucioperca</name>
    <name type="common">Pike-perch</name>
    <name type="synonym">Perca lucioperca</name>
    <dbReference type="NCBI Taxonomy" id="283035"/>
    <lineage>
        <taxon>Eukaryota</taxon>
        <taxon>Metazoa</taxon>
        <taxon>Chordata</taxon>
        <taxon>Craniata</taxon>
        <taxon>Vertebrata</taxon>
        <taxon>Euteleostomi</taxon>
        <taxon>Actinopterygii</taxon>
        <taxon>Neopterygii</taxon>
        <taxon>Teleostei</taxon>
        <taxon>Neoteleostei</taxon>
        <taxon>Acanthomorphata</taxon>
        <taxon>Eupercaria</taxon>
        <taxon>Perciformes</taxon>
        <taxon>Percoidei</taxon>
        <taxon>Percidae</taxon>
        <taxon>Luciopercinae</taxon>
        <taxon>Sander</taxon>
    </lineage>
</organism>
<dbReference type="GeneTree" id="ENSGT00940000164412"/>
<dbReference type="Proteomes" id="UP000694568">
    <property type="component" value="Unplaced"/>
</dbReference>
<dbReference type="InterPro" id="IPR009003">
    <property type="entry name" value="Peptidase_S1_PA"/>
</dbReference>
<keyword evidence="6" id="KW-0732">Signal</keyword>
<dbReference type="PRINTS" id="PR00722">
    <property type="entry name" value="CHYMOTRYPSIN"/>
</dbReference>
<dbReference type="Pfam" id="PF00051">
    <property type="entry name" value="Kringle"/>
    <property type="match status" value="1"/>
</dbReference>
<keyword evidence="9" id="KW-0325">Glycoprotein</keyword>
<dbReference type="Ensembl" id="ENSSLUT00000044901.1">
    <property type="protein sequence ID" value="ENSSLUP00000043523.1"/>
    <property type="gene ID" value="ENSSLUG00000019318.1"/>
</dbReference>
<dbReference type="GO" id="GO:0005615">
    <property type="term" value="C:extracellular space"/>
    <property type="evidence" value="ECO:0007669"/>
    <property type="project" value="TreeGrafter"/>
</dbReference>
<feature type="disulfide bond" evidence="12">
    <location>
        <begin position="335"/>
        <end position="345"/>
    </location>
</feature>
<dbReference type="GO" id="GO:0004252">
    <property type="term" value="F:serine-type endopeptidase activity"/>
    <property type="evidence" value="ECO:0007669"/>
    <property type="project" value="InterPro"/>
</dbReference>
<dbReference type="Gene3D" id="2.40.10.10">
    <property type="entry name" value="Trypsin-like serine proteases"/>
    <property type="match status" value="1"/>
</dbReference>
<dbReference type="InterPro" id="IPR001314">
    <property type="entry name" value="Peptidase_S1A"/>
</dbReference>
<comment type="caution">
    <text evidence="12">Lacks conserved residue(s) required for the propagation of feature annotation.</text>
</comment>
<feature type="disulfide bond" evidence="12">
    <location>
        <begin position="237"/>
        <end position="247"/>
    </location>
</feature>
<evidence type="ECO:0000256" key="10">
    <source>
        <dbReference type="ARBA" id="ARBA00030576"/>
    </source>
</evidence>
<protein>
    <recommendedName>
        <fullName evidence="3">Neurotrypsin</fullName>
    </recommendedName>
    <alternativeName>
        <fullName evidence="10">Serine protease 12</fullName>
    </alternativeName>
</protein>